<feature type="coiled-coil region" evidence="1">
    <location>
        <begin position="248"/>
        <end position="278"/>
    </location>
</feature>
<dbReference type="PANTHER" id="PTHR15721:SF2">
    <property type="entry name" value="PROTEIN TALPID3"/>
    <property type="match status" value="1"/>
</dbReference>
<gene>
    <name evidence="3" type="ORF">AB205_0020430</name>
</gene>
<evidence type="ECO:0000313" key="4">
    <source>
        <dbReference type="Proteomes" id="UP000228934"/>
    </source>
</evidence>
<evidence type="ECO:0000313" key="3">
    <source>
        <dbReference type="EMBL" id="PIO41060.1"/>
    </source>
</evidence>
<protein>
    <submittedName>
        <fullName evidence="3">Uncharacterized protein</fullName>
    </submittedName>
</protein>
<dbReference type="GO" id="GO:0007224">
    <property type="term" value="P:smoothened signaling pathway"/>
    <property type="evidence" value="ECO:0007669"/>
    <property type="project" value="InterPro"/>
</dbReference>
<evidence type="ECO:0000256" key="1">
    <source>
        <dbReference type="SAM" id="Coils"/>
    </source>
</evidence>
<keyword evidence="1" id="KW-0175">Coiled coil</keyword>
<dbReference type="InterPro" id="IPR029246">
    <property type="entry name" value="TALPID3"/>
</dbReference>
<dbReference type="Pfam" id="PF15324">
    <property type="entry name" value="TALPID3"/>
    <property type="match status" value="1"/>
</dbReference>
<reference evidence="4" key="1">
    <citation type="journal article" date="2017" name="Nat. Commun.">
        <title>The North American bullfrog draft genome provides insight into hormonal regulation of long noncoding RNA.</title>
        <authorList>
            <person name="Hammond S.A."/>
            <person name="Warren R.L."/>
            <person name="Vandervalk B.P."/>
            <person name="Kucuk E."/>
            <person name="Khan H."/>
            <person name="Gibb E.A."/>
            <person name="Pandoh P."/>
            <person name="Kirk H."/>
            <person name="Zhao Y."/>
            <person name="Jones M."/>
            <person name="Mungall A.J."/>
            <person name="Coope R."/>
            <person name="Pleasance S."/>
            <person name="Moore R.A."/>
            <person name="Holt R.A."/>
            <person name="Round J.M."/>
            <person name="Ohora S."/>
            <person name="Walle B.V."/>
            <person name="Veldhoen N."/>
            <person name="Helbing C.C."/>
            <person name="Birol I."/>
        </authorList>
    </citation>
    <scope>NUCLEOTIDE SEQUENCE [LARGE SCALE GENOMIC DNA]</scope>
</reference>
<feature type="region of interest" description="Disordered" evidence="2">
    <location>
        <begin position="138"/>
        <end position="185"/>
    </location>
</feature>
<keyword evidence="4" id="KW-1185">Reference proteome</keyword>
<dbReference type="OrthoDB" id="10057439at2759"/>
<dbReference type="Proteomes" id="UP000228934">
    <property type="component" value="Unassembled WGS sequence"/>
</dbReference>
<dbReference type="PANTHER" id="PTHR15721">
    <property type="entry name" value="KIAA0586 PROTEIN"/>
    <property type="match status" value="1"/>
</dbReference>
<feature type="compositionally biased region" description="Basic and acidic residues" evidence="2">
    <location>
        <begin position="384"/>
        <end position="403"/>
    </location>
</feature>
<dbReference type="GO" id="GO:0036064">
    <property type="term" value="C:ciliary basal body"/>
    <property type="evidence" value="ECO:0007669"/>
    <property type="project" value="TreeGrafter"/>
</dbReference>
<feature type="coiled-coil region" evidence="1">
    <location>
        <begin position="23"/>
        <end position="98"/>
    </location>
</feature>
<feature type="compositionally biased region" description="Polar residues" evidence="2">
    <location>
        <begin position="138"/>
        <end position="150"/>
    </location>
</feature>
<feature type="compositionally biased region" description="Basic and acidic residues" evidence="2">
    <location>
        <begin position="411"/>
        <end position="430"/>
    </location>
</feature>
<dbReference type="EMBL" id="KV923034">
    <property type="protein sequence ID" value="PIO41060.1"/>
    <property type="molecule type" value="Genomic_DNA"/>
</dbReference>
<organism evidence="3 4">
    <name type="scientific">Aquarana catesbeiana</name>
    <name type="common">American bullfrog</name>
    <name type="synonym">Rana catesbeiana</name>
    <dbReference type="NCBI Taxonomy" id="8400"/>
    <lineage>
        <taxon>Eukaryota</taxon>
        <taxon>Metazoa</taxon>
        <taxon>Chordata</taxon>
        <taxon>Craniata</taxon>
        <taxon>Vertebrata</taxon>
        <taxon>Euteleostomi</taxon>
        <taxon>Amphibia</taxon>
        <taxon>Batrachia</taxon>
        <taxon>Anura</taxon>
        <taxon>Neobatrachia</taxon>
        <taxon>Ranoidea</taxon>
        <taxon>Ranidae</taxon>
        <taxon>Aquarana</taxon>
    </lineage>
</organism>
<feature type="non-terminal residue" evidence="3">
    <location>
        <position position="468"/>
    </location>
</feature>
<name>A0A2G9SLL3_AQUCT</name>
<feature type="region of interest" description="Disordered" evidence="2">
    <location>
        <begin position="384"/>
        <end position="468"/>
    </location>
</feature>
<proteinExistence type="predicted"/>
<dbReference type="GO" id="GO:0005814">
    <property type="term" value="C:centriole"/>
    <property type="evidence" value="ECO:0007669"/>
    <property type="project" value="TreeGrafter"/>
</dbReference>
<accession>A0A2G9SLL3</accession>
<sequence length="468" mass="52257">MHLLPWLRKVWYRNIGGVASLAQSDLEVQVNSVSQLLNKLQEADRQLPKLTEQPIKIQSQPSERLYHQERVSELEKQLGQLTEQRLQHLEKLQQQQLEMQSHFIRTTVKASANPPEPSPVCTHVSSAVPKPQSLYQPLNTAPPRNSNQAAVSLVAETRDSGKSPLETPAPRRFAPQPITMDVQPPPKTVLGKENVKESENVSNAGKIHFLQQILGHDGTPLPKSSYTTHNPLNLSKIDSQPFSSSTAVQKADDVLQDLNTLKQEMQKLVKDAKQWTSQAEDLKPRVSSIMTSAPVFAPHSFTQSAVNLPKSRFEDAKRILREVQNRKKIFEDNLEAINRARDGTAWHSLISALTTDGDISEKMRIQRTVDCWISKMDSEIQDKLASEDIRKKKPEDRVQEPSLRRNAGSGKDLKNNRDREIKGPARDALRSTKPSTGVSAKVQPKLGAGKLTGQQSRASLNKGGKSKV</sequence>
<feature type="coiled-coil region" evidence="1">
    <location>
        <begin position="313"/>
        <end position="340"/>
    </location>
</feature>
<evidence type="ECO:0000256" key="2">
    <source>
        <dbReference type="SAM" id="MobiDB-lite"/>
    </source>
</evidence>
<dbReference type="AlphaFoldDB" id="A0A2G9SLL3"/>